<dbReference type="EMBL" id="GECU01016548">
    <property type="protein sequence ID" value="JAS91158.1"/>
    <property type="molecule type" value="Transcribed_RNA"/>
</dbReference>
<accession>A0A1B6IW58</accession>
<organism evidence="2">
    <name type="scientific">Homalodisca liturata</name>
    <dbReference type="NCBI Taxonomy" id="320908"/>
    <lineage>
        <taxon>Eukaryota</taxon>
        <taxon>Metazoa</taxon>
        <taxon>Ecdysozoa</taxon>
        <taxon>Arthropoda</taxon>
        <taxon>Hexapoda</taxon>
        <taxon>Insecta</taxon>
        <taxon>Pterygota</taxon>
        <taxon>Neoptera</taxon>
        <taxon>Paraneoptera</taxon>
        <taxon>Hemiptera</taxon>
        <taxon>Auchenorrhyncha</taxon>
        <taxon>Membracoidea</taxon>
        <taxon>Cicadellidae</taxon>
        <taxon>Cicadellinae</taxon>
        <taxon>Proconiini</taxon>
        <taxon>Homalodisca</taxon>
    </lineage>
</organism>
<proteinExistence type="predicted"/>
<dbReference type="Pfam" id="PF07004">
    <property type="entry name" value="SHIPPO-rpt"/>
    <property type="match status" value="4"/>
</dbReference>
<evidence type="ECO:0008006" key="3">
    <source>
        <dbReference type="Google" id="ProtNLM"/>
    </source>
</evidence>
<dbReference type="PANTHER" id="PTHR21580">
    <property type="entry name" value="SHIPPO-1-RELATED"/>
    <property type="match status" value="1"/>
</dbReference>
<feature type="region of interest" description="Disordered" evidence="1">
    <location>
        <begin position="202"/>
        <end position="227"/>
    </location>
</feature>
<sequence length="245" mass="27320">IKYIIKPVKYLSCKMGFKGGPAPNTYNLPGGTGHNCHDVTKLRVPAYTMRIKLDNRSVGLGPGMYNLKNKTRFGCSGAPSYTMATKLPELYDYCSPGPVYYYPEKYCNAKKNPPKFTMAKKTPIISAKYAPAPNIYKLPPTIGPGVPHKPCKGVFTMGLKLKTPRSEGIPAPNRYGPVQTCVFKPARPKYTMGKNTPLVVDKTQKPAPNSYYPKLKDKGKKPTFSFGKRDRDSRIVYLTLEDIRQ</sequence>
<dbReference type="PANTHER" id="PTHR21580:SF28">
    <property type="entry name" value="BOREALIN N-TERMINAL DOMAIN-CONTAINING PROTEIN-RELATED"/>
    <property type="match status" value="1"/>
</dbReference>
<dbReference type="InterPro" id="IPR051291">
    <property type="entry name" value="CIMAP"/>
</dbReference>
<feature type="non-terminal residue" evidence="2">
    <location>
        <position position="1"/>
    </location>
</feature>
<name>A0A1B6IW58_9HEMI</name>
<protein>
    <recommendedName>
        <fullName evidence="3">Outer dense fiber protein 3</fullName>
    </recommendedName>
</protein>
<gene>
    <name evidence="2" type="ORF">g.4741</name>
</gene>
<evidence type="ECO:0000313" key="2">
    <source>
        <dbReference type="EMBL" id="JAS91158.1"/>
    </source>
</evidence>
<evidence type="ECO:0000256" key="1">
    <source>
        <dbReference type="SAM" id="MobiDB-lite"/>
    </source>
</evidence>
<dbReference type="GO" id="GO:0005856">
    <property type="term" value="C:cytoskeleton"/>
    <property type="evidence" value="ECO:0007669"/>
    <property type="project" value="TreeGrafter"/>
</dbReference>
<dbReference type="AlphaFoldDB" id="A0A1B6IW58"/>
<reference evidence="2" key="1">
    <citation type="submission" date="2015-11" db="EMBL/GenBank/DDBJ databases">
        <title>De novo transcriptome assembly of four potential Pierce s Disease insect vectors from Arizona vineyards.</title>
        <authorList>
            <person name="Tassone E.E."/>
        </authorList>
    </citation>
    <scope>NUCLEOTIDE SEQUENCE</scope>
</reference>
<dbReference type="InterPro" id="IPR010736">
    <property type="entry name" value="SHIPPO-rpt"/>
</dbReference>